<evidence type="ECO:0000313" key="21">
    <source>
        <dbReference type="EMBL" id="QCW06856.1"/>
    </source>
</evidence>
<feature type="transmembrane region" description="Helical" evidence="17">
    <location>
        <begin position="232"/>
        <end position="258"/>
    </location>
</feature>
<evidence type="ECO:0000256" key="8">
    <source>
        <dbReference type="ARBA" id="ARBA00022792"/>
    </source>
</evidence>
<keyword evidence="14 17" id="KW-0496">Mitochondrion</keyword>
<reference evidence="21" key="1">
    <citation type="submission" date="2019-04" db="EMBL/GenBank/DDBJ databases">
        <authorList>
            <person name="Yu Z."/>
            <person name="Deng C."/>
        </authorList>
    </citation>
    <scope>NUCLEOTIDE SEQUENCE</scope>
</reference>
<dbReference type="PANTHER" id="PTHR42829">
    <property type="entry name" value="NADH-UBIQUINONE OXIDOREDUCTASE CHAIN 5"/>
    <property type="match status" value="1"/>
</dbReference>
<dbReference type="InterPro" id="IPR018393">
    <property type="entry name" value="NADHpl_OxRdtase_5_subgr"/>
</dbReference>
<dbReference type="EC" id="7.1.1.2" evidence="3 17"/>
<feature type="transmembrane region" description="Helical" evidence="17">
    <location>
        <begin position="360"/>
        <end position="385"/>
    </location>
</feature>
<evidence type="ECO:0000256" key="2">
    <source>
        <dbReference type="ARBA" id="ARBA00004448"/>
    </source>
</evidence>
<dbReference type="GO" id="GO:0042773">
    <property type="term" value="P:ATP synthesis coupled electron transport"/>
    <property type="evidence" value="ECO:0007669"/>
    <property type="project" value="InterPro"/>
</dbReference>
<keyword evidence="11 17" id="KW-1133">Transmembrane helix</keyword>
<evidence type="ECO:0000256" key="9">
    <source>
        <dbReference type="ARBA" id="ARBA00022967"/>
    </source>
</evidence>
<feature type="domain" description="NADH dehydrogenase subunit 5 C-terminal" evidence="20">
    <location>
        <begin position="498"/>
        <end position="623"/>
    </location>
</feature>
<feature type="transmembrane region" description="Helical" evidence="17">
    <location>
        <begin position="330"/>
        <end position="348"/>
    </location>
</feature>
<dbReference type="EMBL" id="MK820634">
    <property type="protein sequence ID" value="QCW06856.1"/>
    <property type="molecule type" value="Genomic_DNA"/>
</dbReference>
<gene>
    <name evidence="21" type="primary">nad5</name>
</gene>
<sequence>MYLLIIILPLLGSISSGFFGRKIGVSGSQLITTTLVILTTLLAIIAYIEVGLNNIPVSIQLFRWVDSESLNIYWAFHFDSLTVSMLLPVLIVSSLVHIYSISYMQNDPHNQRFFSYLSLFTFMMVVLVTADNYLLMFVGWEGVGVCSYLLVNFWYTRIAANQSSISALLTNRVGDCFLTIGMFAMLFTFGNINYSTVFSLAPYISENVVTLICICLLIGAMAKSSQVGLHCWLPMAIPTPVSALIHAATMTAGVYLLMRSSPLIEYSSTALLLCLWIGALTTVFSSLIGLFQQDIKKVIAYSTMSQLGMMVIAVGLSSYNVALFHLINHAYKALLFLGAGSVIHAVADNQDFRKYGGLRAFLPLTYSVMLIASLSLVAFPFLTGFYSKDFILESAYGQFYFSSTVVYFIASIGAIFTTAYSVKVLYLTFLSNPHGPIMSYRNAHEGDLFLSLPLIILAIFSIFFGYVAKDIYVGLGSSFFIDNSIFIHPSHEIAIESEMAVPTFIKLLPFVCTIMFAILAVIISEFSPWLLMNFKYSRFGYNTFIFFNQRFFIELFYNKYIINQVLRFGGQSTKFLDRGSLELIGPYGLEKGLLYVGKIISSLDTGVITSYALYILIGLTFYISLPVIVSFDSSLVIVILFALLFVDYTKK</sequence>
<dbReference type="NCBIfam" id="NF005141">
    <property type="entry name" value="PRK06590.1"/>
    <property type="match status" value="1"/>
</dbReference>
<evidence type="ECO:0000256" key="15">
    <source>
        <dbReference type="ARBA" id="ARBA00023136"/>
    </source>
</evidence>
<evidence type="ECO:0000256" key="10">
    <source>
        <dbReference type="ARBA" id="ARBA00022982"/>
    </source>
</evidence>
<feature type="transmembrane region" description="Helical" evidence="17">
    <location>
        <begin position="270"/>
        <end position="291"/>
    </location>
</feature>
<feature type="transmembrane region" description="Helical" evidence="17">
    <location>
        <begin position="176"/>
        <end position="194"/>
    </location>
</feature>
<keyword evidence="12 17" id="KW-0520">NAD</keyword>
<dbReference type="InterPro" id="IPR001516">
    <property type="entry name" value="Proton_antipo_N"/>
</dbReference>
<comment type="catalytic activity">
    <reaction evidence="16 17">
        <text>a ubiquinone + NADH + 5 H(+)(in) = a ubiquinol + NAD(+) + 4 H(+)(out)</text>
        <dbReference type="Rhea" id="RHEA:29091"/>
        <dbReference type="Rhea" id="RHEA-COMP:9565"/>
        <dbReference type="Rhea" id="RHEA-COMP:9566"/>
        <dbReference type="ChEBI" id="CHEBI:15378"/>
        <dbReference type="ChEBI" id="CHEBI:16389"/>
        <dbReference type="ChEBI" id="CHEBI:17976"/>
        <dbReference type="ChEBI" id="CHEBI:57540"/>
        <dbReference type="ChEBI" id="CHEBI:57945"/>
        <dbReference type="EC" id="7.1.1.2"/>
    </reaction>
</comment>
<evidence type="ECO:0000256" key="11">
    <source>
        <dbReference type="ARBA" id="ARBA00022989"/>
    </source>
</evidence>
<feature type="transmembrane region" description="Helical" evidence="17">
    <location>
        <begin position="507"/>
        <end position="531"/>
    </location>
</feature>
<keyword evidence="13 17" id="KW-0830">Ubiquinone</keyword>
<dbReference type="RefSeq" id="YP_009663710.1">
    <property type="nucleotide sequence ID" value="NC_042947.1"/>
</dbReference>
<comment type="similarity">
    <text evidence="17">Belongs to the complex I subunit 5 family.</text>
</comment>
<dbReference type="GO" id="GO:0005743">
    <property type="term" value="C:mitochondrial inner membrane"/>
    <property type="evidence" value="ECO:0007669"/>
    <property type="project" value="UniProtKB-SubCell"/>
</dbReference>
<dbReference type="Gene3D" id="1.20.5.2700">
    <property type="match status" value="1"/>
</dbReference>
<feature type="transmembrane region" description="Helical" evidence="17">
    <location>
        <begin position="448"/>
        <end position="468"/>
    </location>
</feature>
<evidence type="ECO:0000256" key="14">
    <source>
        <dbReference type="ARBA" id="ARBA00023128"/>
    </source>
</evidence>
<feature type="transmembrane region" description="Helical" evidence="17">
    <location>
        <begin position="30"/>
        <end position="48"/>
    </location>
</feature>
<feature type="transmembrane region" description="Helical" evidence="17">
    <location>
        <begin position="136"/>
        <end position="155"/>
    </location>
</feature>
<evidence type="ECO:0000259" key="20">
    <source>
        <dbReference type="Pfam" id="PF06455"/>
    </source>
</evidence>
<dbReference type="Pfam" id="PF00361">
    <property type="entry name" value="Proton_antipo_M"/>
    <property type="match status" value="1"/>
</dbReference>
<evidence type="ECO:0000256" key="16">
    <source>
        <dbReference type="ARBA" id="ARBA00049551"/>
    </source>
</evidence>
<keyword evidence="7 17" id="KW-0812">Transmembrane</keyword>
<evidence type="ECO:0000256" key="6">
    <source>
        <dbReference type="ARBA" id="ARBA00022660"/>
    </source>
</evidence>
<proteinExistence type="inferred from homology"/>
<feature type="domain" description="NADH-Ubiquinone oxidoreductase (complex I) chain 5 N-terminal" evidence="19">
    <location>
        <begin position="64"/>
        <end position="114"/>
    </location>
</feature>
<evidence type="ECO:0000256" key="7">
    <source>
        <dbReference type="ARBA" id="ARBA00022692"/>
    </source>
</evidence>
<evidence type="ECO:0000256" key="1">
    <source>
        <dbReference type="ARBA" id="ARBA00003257"/>
    </source>
</evidence>
<organism evidence="21">
    <name type="scientific">Dactylella tenuis</name>
    <dbReference type="NCBI Taxonomy" id="383872"/>
    <lineage>
        <taxon>Eukaryota</taxon>
        <taxon>Fungi</taxon>
        <taxon>Dikarya</taxon>
        <taxon>Ascomycota</taxon>
        <taxon>Pezizomycotina</taxon>
        <taxon>Orbiliomycetes</taxon>
        <taxon>Orbiliales</taxon>
        <taxon>Orbiliaceae</taxon>
        <taxon>Dactylella</taxon>
    </lineage>
</organism>
<dbReference type="Pfam" id="PF00662">
    <property type="entry name" value="Proton_antipo_N"/>
    <property type="match status" value="1"/>
</dbReference>
<dbReference type="GO" id="GO:0015990">
    <property type="term" value="P:electron transport coupled proton transport"/>
    <property type="evidence" value="ECO:0007669"/>
    <property type="project" value="TreeGrafter"/>
</dbReference>
<feature type="domain" description="NADH:quinone oxidoreductase/Mrp antiporter transmembrane" evidence="18">
    <location>
        <begin position="130"/>
        <end position="398"/>
    </location>
</feature>
<dbReference type="InterPro" id="IPR001750">
    <property type="entry name" value="ND/Mrp_TM"/>
</dbReference>
<dbReference type="GeneID" id="40512546"/>
<keyword evidence="10" id="KW-0249">Electron transport</keyword>
<dbReference type="InterPro" id="IPR003945">
    <property type="entry name" value="NU5C-like"/>
</dbReference>
<comment type="function">
    <text evidence="1">Core subunit of the mitochondrial membrane respiratory chain NADH dehydrogenase (Complex I) that is believed to belong to the minimal assembly required for catalysis. Complex I functions in the transfer of electrons from NADH to the respiratory chain. The immediate electron acceptor for the enzyme is believed to be ubiquinone.</text>
</comment>
<evidence type="ECO:0000259" key="18">
    <source>
        <dbReference type="Pfam" id="PF00361"/>
    </source>
</evidence>
<feature type="transmembrane region" description="Helical" evidence="17">
    <location>
        <begin position="405"/>
        <end position="427"/>
    </location>
</feature>
<evidence type="ECO:0000256" key="4">
    <source>
        <dbReference type="ARBA" id="ARBA00021096"/>
    </source>
</evidence>
<dbReference type="GO" id="GO:0003954">
    <property type="term" value="F:NADH dehydrogenase activity"/>
    <property type="evidence" value="ECO:0007669"/>
    <property type="project" value="TreeGrafter"/>
</dbReference>
<evidence type="ECO:0000256" key="13">
    <source>
        <dbReference type="ARBA" id="ARBA00023075"/>
    </source>
</evidence>
<name>A0A4Y5MZM8_9PEZI</name>
<feature type="transmembrane region" description="Helical" evidence="17">
    <location>
        <begin position="200"/>
        <end position="220"/>
    </location>
</feature>
<feature type="transmembrane region" description="Helical" evidence="17">
    <location>
        <begin position="298"/>
        <end position="318"/>
    </location>
</feature>
<dbReference type="Pfam" id="PF06455">
    <property type="entry name" value="NADH5_C"/>
    <property type="match status" value="1"/>
</dbReference>
<geneLocation type="mitochondrion" evidence="21"/>
<evidence type="ECO:0000256" key="12">
    <source>
        <dbReference type="ARBA" id="ARBA00023027"/>
    </source>
</evidence>
<feature type="transmembrane region" description="Helical" evidence="17">
    <location>
        <begin position="82"/>
        <end position="101"/>
    </location>
</feature>
<comment type="function">
    <text evidence="17">Core subunit of the mitochondrial membrane respiratory chain NADH dehydrogenase (Complex I) which catalyzes electron transfer from NADH through the respiratory chain, using ubiquinone as an electron acceptor. Essential for the catalytic activity and assembly of complex I.</text>
</comment>
<keyword evidence="8" id="KW-0999">Mitochondrion inner membrane</keyword>
<keyword evidence="5 17" id="KW-0813">Transport</keyword>
<keyword evidence="6" id="KW-0679">Respiratory chain</keyword>
<comment type="subcellular location">
    <subcellularLocation>
        <location evidence="2">Mitochondrion inner membrane</location>
        <topology evidence="2">Multi-pass membrane protein</topology>
    </subcellularLocation>
</comment>
<feature type="transmembrane region" description="Helical" evidence="17">
    <location>
        <begin position="623"/>
        <end position="646"/>
    </location>
</feature>
<dbReference type="NCBIfam" id="TIGR01974">
    <property type="entry name" value="NDH_I_L"/>
    <property type="match status" value="1"/>
</dbReference>
<keyword evidence="15 17" id="KW-0472">Membrane</keyword>
<accession>A0A4Y5MZM8</accession>
<evidence type="ECO:0000259" key="19">
    <source>
        <dbReference type="Pfam" id="PF00662"/>
    </source>
</evidence>
<dbReference type="PANTHER" id="PTHR42829:SF2">
    <property type="entry name" value="NADH-UBIQUINONE OXIDOREDUCTASE CHAIN 5"/>
    <property type="match status" value="1"/>
</dbReference>
<evidence type="ECO:0000256" key="5">
    <source>
        <dbReference type="ARBA" id="ARBA00022448"/>
    </source>
</evidence>
<dbReference type="GO" id="GO:0008137">
    <property type="term" value="F:NADH dehydrogenase (ubiquinone) activity"/>
    <property type="evidence" value="ECO:0007669"/>
    <property type="project" value="UniProtKB-EC"/>
</dbReference>
<evidence type="ECO:0000256" key="17">
    <source>
        <dbReference type="RuleBase" id="RU003404"/>
    </source>
</evidence>
<dbReference type="PRINTS" id="PR01434">
    <property type="entry name" value="NADHDHGNASE5"/>
</dbReference>
<feature type="transmembrane region" description="Helical" evidence="17">
    <location>
        <begin position="113"/>
        <end position="130"/>
    </location>
</feature>
<evidence type="ECO:0000256" key="3">
    <source>
        <dbReference type="ARBA" id="ARBA00012944"/>
    </source>
</evidence>
<dbReference type="InterPro" id="IPR010934">
    <property type="entry name" value="NADH_DH_su5_C"/>
</dbReference>
<keyword evidence="9" id="KW-1278">Translocase</keyword>
<dbReference type="AlphaFoldDB" id="A0A4Y5MZM8"/>
<feature type="transmembrane region" description="Helical" evidence="17">
    <location>
        <begin position="593"/>
        <end position="617"/>
    </location>
</feature>
<protein>
    <recommendedName>
        <fullName evidence="4 17">NADH-ubiquinone oxidoreductase chain 5</fullName>
        <ecNumber evidence="3 17">7.1.1.2</ecNumber>
    </recommendedName>
</protein>